<dbReference type="AlphaFoldDB" id="N9CV85"/>
<evidence type="ECO:0000313" key="3">
    <source>
        <dbReference type="Proteomes" id="UP000013251"/>
    </source>
</evidence>
<sequence>METIAITNVLIFDGTGTDPFKGEVLIEDNQIKAIARDGQYLETGDAKIIDGHGAFLMPGMTEGHTHFSWNDQPSLSAIQFMPPEEHIVWCIRVAKRYLEMGWTSALGAATAKPRLDVVTRNVIEDKLFPGPRYLAGSQEITTSGGLGDNTLPHLTDPAMNFGQVCNGPEDMRRIVRMFVKYGVDHLKINLSGEYITGIPAEANPFSEEEIAMLAAEAKLAGKRVAAHARSNESVKACVKHGFELVFHASFADDEAIDMLAENKDKHFVVPGLGWLINTIYNASEFGITEEIATKMGYKRELEVASETLSKMHKRGIRILPGGDYGFAWMPHGTNARDLEYLVQYVGMTPKEALLAATKHGAELMMRSDELGQIKEGYLADIILVDGNPLENLALLQDPEKILMVMKDGEIFKNVRTILPPRGVIHSVYGGNPLVESGIRKVAPIDPMDSYTS</sequence>
<evidence type="ECO:0000259" key="1">
    <source>
        <dbReference type="Pfam" id="PF01979"/>
    </source>
</evidence>
<reference evidence="2 3" key="1">
    <citation type="submission" date="2013-02" db="EMBL/GenBank/DDBJ databases">
        <title>The Genome Sequence of Acinetobacter bereziniae CIP 70.12.</title>
        <authorList>
            <consortium name="The Broad Institute Genome Sequencing Platform"/>
            <consortium name="The Broad Institute Genome Sequencing Center for Infectious Disease"/>
            <person name="Cerqueira G."/>
            <person name="Feldgarden M."/>
            <person name="Courvalin P."/>
            <person name="Perichon B."/>
            <person name="Grillot-Courvalin C."/>
            <person name="Clermont D."/>
            <person name="Rocha E."/>
            <person name="Yoon E.-J."/>
            <person name="Nemec A."/>
            <person name="Walker B."/>
            <person name="Young S.K."/>
            <person name="Zeng Q."/>
            <person name="Gargeya S."/>
            <person name="Fitzgerald M."/>
            <person name="Haas B."/>
            <person name="Abouelleil A."/>
            <person name="Alvarado L."/>
            <person name="Arachchi H.M."/>
            <person name="Berlin A.M."/>
            <person name="Chapman S.B."/>
            <person name="Dewar J."/>
            <person name="Goldberg J."/>
            <person name="Griggs A."/>
            <person name="Gujja S."/>
            <person name="Hansen M."/>
            <person name="Howarth C."/>
            <person name="Imamovic A."/>
            <person name="Larimer J."/>
            <person name="McCowan C."/>
            <person name="Murphy C."/>
            <person name="Neiman D."/>
            <person name="Pearson M."/>
            <person name="Priest M."/>
            <person name="Roberts A."/>
            <person name="Saif S."/>
            <person name="Shea T."/>
            <person name="Sisk P."/>
            <person name="Sykes S."/>
            <person name="Wortman J."/>
            <person name="Nusbaum C."/>
            <person name="Birren B."/>
        </authorList>
    </citation>
    <scope>NUCLEOTIDE SEQUENCE [LARGE SCALE GENOMIC DNA]</scope>
    <source>
        <strain evidence="2 3">CIP 70.12</strain>
    </source>
</reference>
<protein>
    <recommendedName>
        <fullName evidence="1">Amidohydrolase-related domain-containing protein</fullName>
    </recommendedName>
</protein>
<proteinExistence type="predicted"/>
<dbReference type="SUPFAM" id="SSF51338">
    <property type="entry name" value="Composite domain of metallo-dependent hydrolases"/>
    <property type="match status" value="1"/>
</dbReference>
<gene>
    <name evidence="2" type="ORF">F938_04723</name>
</gene>
<evidence type="ECO:0000313" key="2">
    <source>
        <dbReference type="EMBL" id="ENV89782.1"/>
    </source>
</evidence>
<dbReference type="PANTHER" id="PTHR43135">
    <property type="entry name" value="ALPHA-D-RIBOSE 1-METHYLPHOSPHONATE 5-TRIPHOSPHATE DIPHOSPHATASE"/>
    <property type="match status" value="1"/>
</dbReference>
<dbReference type="InterPro" id="IPR057744">
    <property type="entry name" value="OTAase-like"/>
</dbReference>
<name>N9CV85_ACIBZ</name>
<dbReference type="Gene3D" id="2.30.40.10">
    <property type="entry name" value="Urease, subunit C, domain 1"/>
    <property type="match status" value="1"/>
</dbReference>
<dbReference type="InterPro" id="IPR032466">
    <property type="entry name" value="Metal_Hydrolase"/>
</dbReference>
<dbReference type="OrthoDB" id="9782972at2"/>
<dbReference type="RefSeq" id="WP_005035669.1">
    <property type="nucleotide sequence ID" value="NZ_KB849756.1"/>
</dbReference>
<dbReference type="Pfam" id="PF01979">
    <property type="entry name" value="Amidohydro_1"/>
    <property type="match status" value="1"/>
</dbReference>
<dbReference type="InterPro" id="IPR006680">
    <property type="entry name" value="Amidohydro-rel"/>
</dbReference>
<comment type="caution">
    <text evidence="2">The sequence shown here is derived from an EMBL/GenBank/DDBJ whole genome shotgun (WGS) entry which is preliminary data.</text>
</comment>
<dbReference type="SUPFAM" id="SSF51556">
    <property type="entry name" value="Metallo-dependent hydrolases"/>
    <property type="match status" value="1"/>
</dbReference>
<dbReference type="InterPro" id="IPR011059">
    <property type="entry name" value="Metal-dep_hydrolase_composite"/>
</dbReference>
<feature type="domain" description="Amidohydrolase-related" evidence="1">
    <location>
        <begin position="55"/>
        <end position="410"/>
    </location>
</feature>
<organism evidence="2 3">
    <name type="scientific">Acinetobacter bereziniae LMG 1003 = CIP 70.12</name>
    <dbReference type="NCBI Taxonomy" id="981324"/>
    <lineage>
        <taxon>Bacteria</taxon>
        <taxon>Pseudomonadati</taxon>
        <taxon>Pseudomonadota</taxon>
        <taxon>Gammaproteobacteria</taxon>
        <taxon>Moraxellales</taxon>
        <taxon>Moraxellaceae</taxon>
        <taxon>Acinetobacter</taxon>
    </lineage>
</organism>
<dbReference type="Proteomes" id="UP000013251">
    <property type="component" value="Unassembled WGS sequence"/>
</dbReference>
<dbReference type="PATRIC" id="fig|1217650.3.peg.4648"/>
<dbReference type="GO" id="GO:0016810">
    <property type="term" value="F:hydrolase activity, acting on carbon-nitrogen (but not peptide) bonds"/>
    <property type="evidence" value="ECO:0007669"/>
    <property type="project" value="InterPro"/>
</dbReference>
<dbReference type="PANTHER" id="PTHR43135:SF3">
    <property type="entry name" value="ALPHA-D-RIBOSE 1-METHYLPHOSPHONATE 5-TRIPHOSPHATE DIPHOSPHATASE"/>
    <property type="match status" value="1"/>
</dbReference>
<dbReference type="GeneID" id="69464203"/>
<dbReference type="CDD" id="cd01299">
    <property type="entry name" value="Met_dep_hydrolase_A"/>
    <property type="match status" value="1"/>
</dbReference>
<keyword evidence="3" id="KW-1185">Reference proteome</keyword>
<dbReference type="InterPro" id="IPR051781">
    <property type="entry name" value="Metallo-dep_Hydrolase"/>
</dbReference>
<dbReference type="EMBL" id="APQG01000052">
    <property type="protein sequence ID" value="ENV89782.1"/>
    <property type="molecule type" value="Genomic_DNA"/>
</dbReference>
<dbReference type="Gene3D" id="3.20.20.140">
    <property type="entry name" value="Metal-dependent hydrolases"/>
    <property type="match status" value="1"/>
</dbReference>
<dbReference type="HOGENOM" id="CLU_023620_5_1_6"/>
<accession>N9CV85</accession>